<accession>A0AAE0BTU4</accession>
<gene>
    <name evidence="1" type="ORF">CYMTET_47618</name>
</gene>
<protein>
    <submittedName>
        <fullName evidence="1">Uncharacterized protein</fullName>
    </submittedName>
</protein>
<dbReference type="AlphaFoldDB" id="A0AAE0BTU4"/>
<sequence length="105" mass="12128">MQTQRPQEANIEIPITMQAPSMSVGEHEMRDLNVRAVRDVSYSFTTAMAPDAVEKRAMLVRFYHKHNPEQAEQVDAIMQAYTIEDIREACMARYNADPFKLRPDI</sequence>
<organism evidence="1 2">
    <name type="scientific">Cymbomonas tetramitiformis</name>
    <dbReference type="NCBI Taxonomy" id="36881"/>
    <lineage>
        <taxon>Eukaryota</taxon>
        <taxon>Viridiplantae</taxon>
        <taxon>Chlorophyta</taxon>
        <taxon>Pyramimonadophyceae</taxon>
        <taxon>Pyramimonadales</taxon>
        <taxon>Pyramimonadaceae</taxon>
        <taxon>Cymbomonas</taxon>
    </lineage>
</organism>
<comment type="caution">
    <text evidence="1">The sequence shown here is derived from an EMBL/GenBank/DDBJ whole genome shotgun (WGS) entry which is preliminary data.</text>
</comment>
<evidence type="ECO:0000313" key="1">
    <source>
        <dbReference type="EMBL" id="KAK3242701.1"/>
    </source>
</evidence>
<keyword evidence="2" id="KW-1185">Reference proteome</keyword>
<reference evidence="1 2" key="1">
    <citation type="journal article" date="2015" name="Genome Biol. Evol.">
        <title>Comparative Genomics of a Bacterivorous Green Alga Reveals Evolutionary Causalities and Consequences of Phago-Mixotrophic Mode of Nutrition.</title>
        <authorList>
            <person name="Burns J.A."/>
            <person name="Paasch A."/>
            <person name="Narechania A."/>
            <person name="Kim E."/>
        </authorList>
    </citation>
    <scope>NUCLEOTIDE SEQUENCE [LARGE SCALE GENOMIC DNA]</scope>
    <source>
        <strain evidence="1 2">PLY_AMNH</strain>
    </source>
</reference>
<dbReference type="Proteomes" id="UP001190700">
    <property type="component" value="Unassembled WGS sequence"/>
</dbReference>
<dbReference type="EMBL" id="LGRX02033131">
    <property type="protein sequence ID" value="KAK3242701.1"/>
    <property type="molecule type" value="Genomic_DNA"/>
</dbReference>
<name>A0AAE0BTU4_9CHLO</name>
<proteinExistence type="predicted"/>
<evidence type="ECO:0000313" key="2">
    <source>
        <dbReference type="Proteomes" id="UP001190700"/>
    </source>
</evidence>